<feature type="compositionally biased region" description="Low complexity" evidence="12">
    <location>
        <begin position="233"/>
        <end position="263"/>
    </location>
</feature>
<accession>A0ABM0GRZ2</accession>
<dbReference type="InterPro" id="IPR001356">
    <property type="entry name" value="HD"/>
</dbReference>
<evidence type="ECO:0000256" key="9">
    <source>
        <dbReference type="PROSITE-ProRule" id="PRU00108"/>
    </source>
</evidence>
<dbReference type="InterPro" id="IPR017970">
    <property type="entry name" value="Homeobox_CS"/>
</dbReference>
<feature type="compositionally biased region" description="Low complexity" evidence="12">
    <location>
        <begin position="173"/>
        <end position="189"/>
    </location>
</feature>
<evidence type="ECO:0000256" key="5">
    <source>
        <dbReference type="ARBA" id="ARBA00023038"/>
    </source>
</evidence>
<keyword evidence="5 10" id="KW-0440">LIM domain</keyword>
<dbReference type="InterPro" id="IPR049619">
    <property type="entry name" value="Lhx1/5_LIM2"/>
</dbReference>
<evidence type="ECO:0000256" key="8">
    <source>
        <dbReference type="ARBA" id="ARBA00023242"/>
    </source>
</evidence>
<dbReference type="Pfam" id="PF00046">
    <property type="entry name" value="Homeodomain"/>
    <property type="match status" value="1"/>
</dbReference>
<dbReference type="Gene3D" id="2.10.110.10">
    <property type="entry name" value="Cysteine Rich Protein"/>
    <property type="match status" value="2"/>
</dbReference>
<gene>
    <name evidence="16" type="primary">LOC100366515</name>
</gene>
<dbReference type="CDD" id="cd00086">
    <property type="entry name" value="homeodomain"/>
    <property type="match status" value="1"/>
</dbReference>
<keyword evidence="15" id="KW-1185">Reference proteome</keyword>
<organism evidence="15 16">
    <name type="scientific">Saccoglossus kowalevskii</name>
    <name type="common">Acorn worm</name>
    <dbReference type="NCBI Taxonomy" id="10224"/>
    <lineage>
        <taxon>Eukaryota</taxon>
        <taxon>Metazoa</taxon>
        <taxon>Hemichordata</taxon>
        <taxon>Enteropneusta</taxon>
        <taxon>Harrimaniidae</taxon>
        <taxon>Saccoglossus</taxon>
    </lineage>
</organism>
<evidence type="ECO:0000256" key="4">
    <source>
        <dbReference type="ARBA" id="ARBA00022833"/>
    </source>
</evidence>
<dbReference type="PROSITE" id="PS50023">
    <property type="entry name" value="LIM_DOMAIN_2"/>
    <property type="match status" value="2"/>
</dbReference>
<feature type="compositionally biased region" description="Polar residues" evidence="12">
    <location>
        <begin position="217"/>
        <end position="232"/>
    </location>
</feature>
<evidence type="ECO:0000256" key="11">
    <source>
        <dbReference type="RuleBase" id="RU000682"/>
    </source>
</evidence>
<evidence type="ECO:0000313" key="15">
    <source>
        <dbReference type="Proteomes" id="UP000694865"/>
    </source>
</evidence>
<dbReference type="SUPFAM" id="SSF57716">
    <property type="entry name" value="Glucocorticoid receptor-like (DNA-binding domain)"/>
    <property type="match status" value="2"/>
</dbReference>
<evidence type="ECO:0000313" key="16">
    <source>
        <dbReference type="RefSeq" id="XP_002736028.1"/>
    </source>
</evidence>
<protein>
    <submittedName>
        <fullName evidence="16">LIM/homeobox protein Lhx5-like</fullName>
    </submittedName>
</protein>
<evidence type="ECO:0000259" key="13">
    <source>
        <dbReference type="PROSITE" id="PS50023"/>
    </source>
</evidence>
<sequence>MVQLCAGCDRPILDRFLLNVLDRAWHVKCVQCSDCNCTLSDKCYSREGKLYCRTDFVRRYGTKCAGCSHGIAPNDLVRRARNKVFHLKCFTCMVCSKQLSTGEELYVVDENQYICKDDYLGSKSPSAESDQTDMSVGPLSNGPVSTNGYSLTNGGLTHQQSSMLANTPSLVNTPPTASAPPSTTPAQPTTQPPPDDIESQPTPSMHELDDDDKDDLSSISETIDQNTNSNDENPSNTDINANNNSSNNNNVTNNENTDSNNISGTKRRGPRTTIKAKQLETLKAAFAATPKPTRHIREQLAQETGLNMRVIQVWFQNRRSKERRMKQLSALGARRHHFFRNPRRMRALRTAIGGAYDLDNSPELMNPGFSYSPEYGAPGDSYGTQGYYDLFPGQQPTPEGQQGDINFMPGSQAGHTPLPNMEQAMQHQQPNIGGMPPDVYLRPKDIRSPSPGPDHMGMHGVDGYNGDRFLPPRSLSGTPGGFGSLSHPPPDMNEAAVW</sequence>
<evidence type="ECO:0000256" key="7">
    <source>
        <dbReference type="ARBA" id="ARBA00023155"/>
    </source>
</evidence>
<proteinExistence type="predicted"/>
<evidence type="ECO:0000256" key="3">
    <source>
        <dbReference type="ARBA" id="ARBA00022737"/>
    </source>
</evidence>
<keyword evidence="8 9" id="KW-0539">Nucleus</keyword>
<dbReference type="InterPro" id="IPR050453">
    <property type="entry name" value="LIM_Homeobox_TF"/>
</dbReference>
<evidence type="ECO:0000256" key="10">
    <source>
        <dbReference type="PROSITE-ProRule" id="PRU00125"/>
    </source>
</evidence>
<feature type="region of interest" description="Disordered" evidence="12">
    <location>
        <begin position="124"/>
        <end position="271"/>
    </location>
</feature>
<name>A0ABM0GRZ2_SACKO</name>
<keyword evidence="6 9" id="KW-0238">DNA-binding</keyword>
<dbReference type="SMART" id="SM00132">
    <property type="entry name" value="LIM"/>
    <property type="match status" value="2"/>
</dbReference>
<feature type="region of interest" description="Disordered" evidence="12">
    <location>
        <begin position="467"/>
        <end position="498"/>
    </location>
</feature>
<keyword evidence="7 9" id="KW-0371">Homeobox</keyword>
<reference evidence="16" key="1">
    <citation type="submission" date="2025-08" db="UniProtKB">
        <authorList>
            <consortium name="RefSeq"/>
        </authorList>
    </citation>
    <scope>IDENTIFICATION</scope>
    <source>
        <tissue evidence="16">Testes</tissue>
    </source>
</reference>
<evidence type="ECO:0000256" key="2">
    <source>
        <dbReference type="ARBA" id="ARBA00022723"/>
    </source>
</evidence>
<dbReference type="Gene3D" id="1.10.10.60">
    <property type="entry name" value="Homeodomain-like"/>
    <property type="match status" value="1"/>
</dbReference>
<dbReference type="PROSITE" id="PS00027">
    <property type="entry name" value="HOMEOBOX_1"/>
    <property type="match status" value="1"/>
</dbReference>
<evidence type="ECO:0000256" key="1">
    <source>
        <dbReference type="ARBA" id="ARBA00004123"/>
    </source>
</evidence>
<keyword evidence="4 10" id="KW-0862">Zinc</keyword>
<dbReference type="Pfam" id="PF00412">
    <property type="entry name" value="LIM"/>
    <property type="match status" value="2"/>
</dbReference>
<evidence type="ECO:0000256" key="12">
    <source>
        <dbReference type="SAM" id="MobiDB-lite"/>
    </source>
</evidence>
<evidence type="ECO:0000256" key="6">
    <source>
        <dbReference type="ARBA" id="ARBA00023125"/>
    </source>
</evidence>
<feature type="domain" description="Homeobox" evidence="14">
    <location>
        <begin position="265"/>
        <end position="325"/>
    </location>
</feature>
<dbReference type="PROSITE" id="PS00478">
    <property type="entry name" value="LIM_DOMAIN_1"/>
    <property type="match status" value="2"/>
</dbReference>
<dbReference type="InterPro" id="IPR009057">
    <property type="entry name" value="Homeodomain-like_sf"/>
</dbReference>
<dbReference type="SMART" id="SM00389">
    <property type="entry name" value="HOX"/>
    <property type="match status" value="1"/>
</dbReference>
<keyword evidence="2 10" id="KW-0479">Metal-binding</keyword>
<dbReference type="CDD" id="cd09367">
    <property type="entry name" value="LIM1_Lhx1_Lhx5"/>
    <property type="match status" value="1"/>
</dbReference>
<dbReference type="SUPFAM" id="SSF46689">
    <property type="entry name" value="Homeodomain-like"/>
    <property type="match status" value="1"/>
</dbReference>
<dbReference type="GeneID" id="100366515"/>
<feature type="domain" description="LIM zinc-binding" evidence="13">
    <location>
        <begin position="3"/>
        <end position="62"/>
    </location>
</feature>
<feature type="compositionally biased region" description="Polar residues" evidence="12">
    <location>
        <begin position="124"/>
        <end position="134"/>
    </location>
</feature>
<dbReference type="PANTHER" id="PTHR24208">
    <property type="entry name" value="LIM/HOMEOBOX PROTEIN LHX"/>
    <property type="match status" value="1"/>
</dbReference>
<dbReference type="PROSITE" id="PS50071">
    <property type="entry name" value="HOMEOBOX_2"/>
    <property type="match status" value="1"/>
</dbReference>
<feature type="domain" description="LIM zinc-binding" evidence="13">
    <location>
        <begin position="63"/>
        <end position="125"/>
    </location>
</feature>
<comment type="subcellular location">
    <subcellularLocation>
        <location evidence="1 9 11">Nucleus</location>
    </subcellularLocation>
</comment>
<keyword evidence="3" id="KW-0677">Repeat</keyword>
<dbReference type="InterPro" id="IPR049618">
    <property type="entry name" value="Lhx1/5_LIM1"/>
</dbReference>
<feature type="DNA-binding region" description="Homeobox" evidence="9">
    <location>
        <begin position="267"/>
        <end position="326"/>
    </location>
</feature>
<dbReference type="RefSeq" id="XP_002736028.1">
    <property type="nucleotide sequence ID" value="XM_002735982.2"/>
</dbReference>
<dbReference type="InterPro" id="IPR001781">
    <property type="entry name" value="Znf_LIM"/>
</dbReference>
<evidence type="ECO:0000259" key="14">
    <source>
        <dbReference type="PROSITE" id="PS50071"/>
    </source>
</evidence>
<dbReference type="Proteomes" id="UP000694865">
    <property type="component" value="Unplaced"/>
</dbReference>
<dbReference type="PANTHER" id="PTHR24208:SF105">
    <property type="entry name" value="DLIM1"/>
    <property type="match status" value="1"/>
</dbReference>
<dbReference type="CDD" id="cd09375">
    <property type="entry name" value="LIM2_Lhx1_Lhx5"/>
    <property type="match status" value="1"/>
</dbReference>
<feature type="compositionally biased region" description="Polar residues" evidence="12">
    <location>
        <begin position="142"/>
        <end position="172"/>
    </location>
</feature>